<gene>
    <name evidence="1" type="ORF">DHETER_LOCUS2725</name>
</gene>
<accession>A0ACA9KXF5</accession>
<name>A0ACA9KXF5_9GLOM</name>
<keyword evidence="2" id="KW-1185">Reference proteome</keyword>
<reference evidence="1" key="1">
    <citation type="submission" date="2021-06" db="EMBL/GenBank/DDBJ databases">
        <authorList>
            <person name="Kallberg Y."/>
            <person name="Tangrot J."/>
            <person name="Rosling A."/>
        </authorList>
    </citation>
    <scope>NUCLEOTIDE SEQUENCE</scope>
    <source>
        <strain evidence="1">IL203A</strain>
    </source>
</reference>
<comment type="caution">
    <text evidence="1">The sequence shown here is derived from an EMBL/GenBank/DDBJ whole genome shotgun (WGS) entry which is preliminary data.</text>
</comment>
<proteinExistence type="predicted"/>
<protein>
    <submittedName>
        <fullName evidence="1">17177_t:CDS:1</fullName>
    </submittedName>
</protein>
<evidence type="ECO:0000313" key="2">
    <source>
        <dbReference type="Proteomes" id="UP000789702"/>
    </source>
</evidence>
<evidence type="ECO:0000313" key="1">
    <source>
        <dbReference type="EMBL" id="CAG8494799.1"/>
    </source>
</evidence>
<dbReference type="EMBL" id="CAJVPU010002089">
    <property type="protein sequence ID" value="CAG8494799.1"/>
    <property type="molecule type" value="Genomic_DNA"/>
</dbReference>
<organism evidence="1 2">
    <name type="scientific">Dentiscutata heterogama</name>
    <dbReference type="NCBI Taxonomy" id="1316150"/>
    <lineage>
        <taxon>Eukaryota</taxon>
        <taxon>Fungi</taxon>
        <taxon>Fungi incertae sedis</taxon>
        <taxon>Mucoromycota</taxon>
        <taxon>Glomeromycotina</taxon>
        <taxon>Glomeromycetes</taxon>
        <taxon>Diversisporales</taxon>
        <taxon>Gigasporaceae</taxon>
        <taxon>Dentiscutata</taxon>
    </lineage>
</organism>
<dbReference type="Proteomes" id="UP000789702">
    <property type="component" value="Unassembled WGS sequence"/>
</dbReference>
<sequence length="143" mass="16436">MAKIEREAKLYSDNNIPLGAETLVMKKRRIEEPKTKKLGEKRQKTFENNVKSKDEIVDKENLDPAKQTNKLENNKLKDKENIINNWFNITEKDRAQKGISILETQLGSKDDTKSSRKSSESEPNRIISGDTNVIEYRTGKNDA</sequence>